<reference evidence="2 3" key="1">
    <citation type="submission" date="2024-01" db="EMBL/GenBank/DDBJ databases">
        <title>A draft genome for a cacao thread blight-causing isolate of Paramarasmius palmivorus.</title>
        <authorList>
            <person name="Baruah I.K."/>
            <person name="Bukari Y."/>
            <person name="Amoako-Attah I."/>
            <person name="Meinhardt L.W."/>
            <person name="Bailey B.A."/>
            <person name="Cohen S.P."/>
        </authorList>
    </citation>
    <scope>NUCLEOTIDE SEQUENCE [LARGE SCALE GENOMIC DNA]</scope>
    <source>
        <strain evidence="2 3">GH-12</strain>
    </source>
</reference>
<accession>A0AAW0E1G0</accession>
<proteinExistence type="predicted"/>
<dbReference type="Proteomes" id="UP001383192">
    <property type="component" value="Unassembled WGS sequence"/>
</dbReference>
<keyword evidence="3" id="KW-1185">Reference proteome</keyword>
<keyword evidence="1" id="KW-0175">Coiled coil</keyword>
<comment type="caution">
    <text evidence="2">The sequence shown here is derived from an EMBL/GenBank/DDBJ whole genome shotgun (WGS) entry which is preliminary data.</text>
</comment>
<organism evidence="2 3">
    <name type="scientific">Paramarasmius palmivorus</name>
    <dbReference type="NCBI Taxonomy" id="297713"/>
    <lineage>
        <taxon>Eukaryota</taxon>
        <taxon>Fungi</taxon>
        <taxon>Dikarya</taxon>
        <taxon>Basidiomycota</taxon>
        <taxon>Agaricomycotina</taxon>
        <taxon>Agaricomycetes</taxon>
        <taxon>Agaricomycetidae</taxon>
        <taxon>Agaricales</taxon>
        <taxon>Marasmiineae</taxon>
        <taxon>Marasmiaceae</taxon>
        <taxon>Paramarasmius</taxon>
    </lineage>
</organism>
<evidence type="ECO:0000313" key="3">
    <source>
        <dbReference type="Proteomes" id="UP001383192"/>
    </source>
</evidence>
<evidence type="ECO:0000313" key="2">
    <source>
        <dbReference type="EMBL" id="KAK7056775.1"/>
    </source>
</evidence>
<dbReference type="AlphaFoldDB" id="A0AAW0E1G0"/>
<name>A0AAW0E1G0_9AGAR</name>
<dbReference type="EMBL" id="JAYKXP010000006">
    <property type="protein sequence ID" value="KAK7056775.1"/>
    <property type="molecule type" value="Genomic_DNA"/>
</dbReference>
<sequence length="87" mass="10434">MDLQTTRMKVLETRIQDREKRIEILEARLKTIADDNLILEERNKALLNSLRAFEQSAEIAMLALSQTRLWKEKLHGRYRDEGRYEME</sequence>
<feature type="coiled-coil region" evidence="1">
    <location>
        <begin position="8"/>
        <end position="42"/>
    </location>
</feature>
<evidence type="ECO:0000256" key="1">
    <source>
        <dbReference type="SAM" id="Coils"/>
    </source>
</evidence>
<gene>
    <name evidence="2" type="ORF">VNI00_002492</name>
</gene>
<protein>
    <submittedName>
        <fullName evidence="2">Uncharacterized protein</fullName>
    </submittedName>
</protein>